<organism evidence="3 4">
    <name type="scientific">Neorhizobium lilium</name>
    <dbReference type="NCBI Taxonomy" id="2503024"/>
    <lineage>
        <taxon>Bacteria</taxon>
        <taxon>Pseudomonadati</taxon>
        <taxon>Pseudomonadota</taxon>
        <taxon>Alphaproteobacteria</taxon>
        <taxon>Hyphomicrobiales</taxon>
        <taxon>Rhizobiaceae</taxon>
        <taxon>Rhizobium/Agrobacterium group</taxon>
        <taxon>Neorhizobium</taxon>
    </lineage>
</organism>
<dbReference type="GO" id="GO:0016757">
    <property type="term" value="F:glycosyltransferase activity"/>
    <property type="evidence" value="ECO:0007669"/>
    <property type="project" value="InterPro"/>
</dbReference>
<accession>A0A3S3VKJ3</accession>
<reference evidence="3 4" key="1">
    <citation type="submission" date="2019-01" db="EMBL/GenBank/DDBJ databases">
        <title>The draft genome of Rhizobium sp. 24NR.</title>
        <authorList>
            <person name="Liu L."/>
            <person name="Liang L."/>
            <person name="Shi S."/>
            <person name="Xu L."/>
            <person name="Wang X."/>
            <person name="Li L."/>
            <person name="Zhang X."/>
        </authorList>
    </citation>
    <scope>NUCLEOTIDE SEQUENCE [LARGE SCALE GENOMIC DNA]</scope>
    <source>
        <strain evidence="3 4">24NR</strain>
    </source>
</reference>
<dbReference type="EMBL" id="SBIP01000002">
    <property type="protein sequence ID" value="RWX78774.1"/>
    <property type="molecule type" value="Genomic_DNA"/>
</dbReference>
<dbReference type="NCBIfam" id="NF007640">
    <property type="entry name" value="PRK10307.1"/>
    <property type="match status" value="1"/>
</dbReference>
<dbReference type="OrthoDB" id="9787293at2"/>
<dbReference type="PANTHER" id="PTHR45947:SF3">
    <property type="entry name" value="SULFOQUINOVOSYL TRANSFERASE SQD2"/>
    <property type="match status" value="1"/>
</dbReference>
<comment type="caution">
    <text evidence="3">The sequence shown here is derived from an EMBL/GenBank/DDBJ whole genome shotgun (WGS) entry which is preliminary data.</text>
</comment>
<dbReference type="Pfam" id="PF00534">
    <property type="entry name" value="Glycos_transf_1"/>
    <property type="match status" value="1"/>
</dbReference>
<protein>
    <submittedName>
        <fullName evidence="3">Colanic acid biosynthesis glycosyltransferase WcaI</fullName>
    </submittedName>
</protein>
<dbReference type="AlphaFoldDB" id="A0A3S3VKJ3"/>
<evidence type="ECO:0000259" key="1">
    <source>
        <dbReference type="Pfam" id="PF00534"/>
    </source>
</evidence>
<feature type="domain" description="Glycosyltransferase subfamily 4-like N-terminal" evidence="2">
    <location>
        <begin position="43"/>
        <end position="230"/>
    </location>
</feature>
<dbReference type="PANTHER" id="PTHR45947">
    <property type="entry name" value="SULFOQUINOVOSYL TRANSFERASE SQD2"/>
    <property type="match status" value="1"/>
</dbReference>
<dbReference type="CDD" id="cd03794">
    <property type="entry name" value="GT4_WbuB-like"/>
    <property type="match status" value="1"/>
</dbReference>
<evidence type="ECO:0000313" key="3">
    <source>
        <dbReference type="EMBL" id="RWX78774.1"/>
    </source>
</evidence>
<evidence type="ECO:0000259" key="2">
    <source>
        <dbReference type="Pfam" id="PF13579"/>
    </source>
</evidence>
<feature type="domain" description="Glycosyl transferase family 1" evidence="1">
    <location>
        <begin position="245"/>
        <end position="398"/>
    </location>
</feature>
<keyword evidence="4" id="KW-1185">Reference proteome</keyword>
<dbReference type="InterPro" id="IPR001296">
    <property type="entry name" value="Glyco_trans_1"/>
</dbReference>
<dbReference type="Gene3D" id="3.40.50.2000">
    <property type="entry name" value="Glycogen Phosphorylase B"/>
    <property type="match status" value="2"/>
</dbReference>
<keyword evidence="3" id="KW-0808">Transferase</keyword>
<dbReference type="InterPro" id="IPR050194">
    <property type="entry name" value="Glycosyltransferase_grp1"/>
</dbReference>
<gene>
    <name evidence="3" type="primary">wcaI</name>
    <name evidence="3" type="ORF">EPK99_09305</name>
</gene>
<name>A0A3S3VKJ3_9HYPH</name>
<dbReference type="SUPFAM" id="SSF53756">
    <property type="entry name" value="UDP-Glycosyltransferase/glycogen phosphorylase"/>
    <property type="match status" value="1"/>
</dbReference>
<dbReference type="Pfam" id="PF13579">
    <property type="entry name" value="Glyco_trans_4_4"/>
    <property type="match status" value="1"/>
</dbReference>
<proteinExistence type="predicted"/>
<dbReference type="Proteomes" id="UP000287687">
    <property type="component" value="Unassembled WGS sequence"/>
</dbReference>
<evidence type="ECO:0000313" key="4">
    <source>
        <dbReference type="Proteomes" id="UP000287687"/>
    </source>
</evidence>
<dbReference type="InterPro" id="IPR028098">
    <property type="entry name" value="Glyco_trans_4-like_N"/>
</dbReference>
<sequence length="432" mass="46695">MVAALPSIAVEDAVPPAASGEAALATRQRVIVYCMNFAPEIAGVGKYTGEIAEHLIAEGADVTVVTTPPHYPGWRVQSGYGNRYSTSMQDGMRVLRVPLILRRNMKGIWRLIAPLSFAATSAPVIFWQILRTRPATVFCIEPTLFAAPIAQLAAKLVGSQVVLHVQDLEVDAAFAVGHLGSKTWLKKLGYAFERMTLHGFDRVVTISNRMADKLVEKGLAAERVSVVRNWVDLSHIFPMREISPYRAELGFGERDFVVLYSGNIGAKQGLNILLQAAEQLRPASHIHFVVAGEGPAKADLQSRYGHLPNIRFLPFQPYSRLNEFLNMPDLHVLPQERDAADLVLPSKLGGMLASGQPILVTADPDTELAHVLGDAVCYCEPGNAGALADAIQAVTIGPAGRKDARLEIAGTLGKDECLRMISLAVAPAPSTD</sequence>